<sequence>MSFIRSYLKMGRSACQKSLCGLFRQAAFRIAKLVFVFLFCNSAAAAGNLTRKETLTVSFHTILPSEAFDLAGFDNLISLVPLVASCNSAANLIESACLNIHYNIFCGKKQSDFSRFFRQLEVIL</sequence>
<name>A0ABV1G4E2_9FIRM</name>
<evidence type="ECO:0000313" key="3">
    <source>
        <dbReference type="Proteomes" id="UP001491552"/>
    </source>
</evidence>
<proteinExistence type="predicted"/>
<organism evidence="2 3">
    <name type="scientific">Faecousia intestinalis</name>
    <dbReference type="NCBI Taxonomy" id="3133167"/>
    <lineage>
        <taxon>Bacteria</taxon>
        <taxon>Bacillati</taxon>
        <taxon>Bacillota</taxon>
        <taxon>Clostridia</taxon>
        <taxon>Eubacteriales</taxon>
        <taxon>Oscillospiraceae</taxon>
        <taxon>Faecousia</taxon>
    </lineage>
</organism>
<dbReference type="RefSeq" id="WP_349134971.1">
    <property type="nucleotide sequence ID" value="NZ_JBBMFF010000142.1"/>
</dbReference>
<keyword evidence="3" id="KW-1185">Reference proteome</keyword>
<protein>
    <submittedName>
        <fullName evidence="2">Uncharacterized protein</fullName>
    </submittedName>
</protein>
<gene>
    <name evidence="2" type="ORF">WMO66_03220</name>
</gene>
<reference evidence="2 3" key="1">
    <citation type="submission" date="2024-03" db="EMBL/GenBank/DDBJ databases">
        <title>Human intestinal bacterial collection.</title>
        <authorList>
            <person name="Pauvert C."/>
            <person name="Hitch T.C.A."/>
            <person name="Clavel T."/>
        </authorList>
    </citation>
    <scope>NUCLEOTIDE SEQUENCE [LARGE SCALE GENOMIC DNA]</scope>
    <source>
        <strain evidence="2 3">CLA-AA-H192</strain>
    </source>
</reference>
<dbReference type="Proteomes" id="UP001491552">
    <property type="component" value="Unassembled WGS sequence"/>
</dbReference>
<evidence type="ECO:0000256" key="1">
    <source>
        <dbReference type="SAM" id="SignalP"/>
    </source>
</evidence>
<evidence type="ECO:0000313" key="2">
    <source>
        <dbReference type="EMBL" id="MEQ2510267.1"/>
    </source>
</evidence>
<feature type="chain" id="PRO_5046671004" evidence="1">
    <location>
        <begin position="46"/>
        <end position="124"/>
    </location>
</feature>
<dbReference type="EMBL" id="JBBMFF010000142">
    <property type="protein sequence ID" value="MEQ2510267.1"/>
    <property type="molecule type" value="Genomic_DNA"/>
</dbReference>
<comment type="caution">
    <text evidence="2">The sequence shown here is derived from an EMBL/GenBank/DDBJ whole genome shotgun (WGS) entry which is preliminary data.</text>
</comment>
<keyword evidence="1" id="KW-0732">Signal</keyword>
<accession>A0ABV1G4E2</accession>
<feature type="signal peptide" evidence="1">
    <location>
        <begin position="1"/>
        <end position="45"/>
    </location>
</feature>